<keyword evidence="2" id="KW-1185">Reference proteome</keyword>
<dbReference type="HOGENOM" id="CLU_2290612_0_0_11"/>
<reference evidence="1 2" key="2">
    <citation type="journal article" date="2010" name="Stand. Genomic Sci.">
        <title>Complete genome sequence of Xylanimonas cellulosilytica type strain (XIL07).</title>
        <authorList>
            <person name="Foster B."/>
            <person name="Pukall R."/>
            <person name="Abt B."/>
            <person name="Nolan M."/>
            <person name="Glavina Del Rio T."/>
            <person name="Chen F."/>
            <person name="Lucas S."/>
            <person name="Tice H."/>
            <person name="Pitluck S."/>
            <person name="Cheng J.-F."/>
            <person name="Chertkov O."/>
            <person name="Brettin T."/>
            <person name="Han C."/>
            <person name="Detter J.C."/>
            <person name="Bruce D."/>
            <person name="Goodwin L."/>
            <person name="Ivanova N."/>
            <person name="Mavromatis K."/>
            <person name="Pati A."/>
            <person name="Mikhailova N."/>
            <person name="Chen A."/>
            <person name="Palaniappan K."/>
            <person name="Land M."/>
            <person name="Hauser L."/>
            <person name="Chang Y.-J."/>
            <person name="Jeffries C.D."/>
            <person name="Chain P."/>
            <person name="Rohde M."/>
            <person name="Goeker M."/>
            <person name="Bristow J."/>
            <person name="Eisen J.A."/>
            <person name="Markowitz V."/>
            <person name="Hugenholtz P."/>
            <person name="Kyrpides N.C."/>
            <person name="Klenk H.-P."/>
            <person name="Lapidus A."/>
        </authorList>
    </citation>
    <scope>NUCLEOTIDE SEQUENCE [LARGE SCALE GENOMIC DNA]</scope>
    <source>
        <strain evidence="2">DSM 15894 / CECT 5975 / LMG 20990 / XIL07</strain>
    </source>
</reference>
<dbReference type="EMBL" id="CP001821">
    <property type="protein sequence ID" value="ACZ31355.1"/>
    <property type="molecule type" value="Genomic_DNA"/>
</dbReference>
<gene>
    <name evidence="1" type="ordered locus">Xcel_2338</name>
</gene>
<dbReference type="STRING" id="446471.Xcel_2338"/>
<dbReference type="Proteomes" id="UP000002255">
    <property type="component" value="Chromosome"/>
</dbReference>
<name>D1BVN6_XYLCX</name>
<protein>
    <recommendedName>
        <fullName evidence="3">DUF732 domain-containing protein</fullName>
    </recommendedName>
</protein>
<dbReference type="AlphaFoldDB" id="D1BVN6"/>
<reference evidence="2" key="1">
    <citation type="submission" date="2009-11" db="EMBL/GenBank/DDBJ databases">
        <title>The complete chromosome of Xylanimonas cellulosilytica DSM 15894.</title>
        <authorList>
            <consortium name="US DOE Joint Genome Institute (JGI-PGF)"/>
            <person name="Lucas S."/>
            <person name="Copeland A."/>
            <person name="Lapidus A."/>
            <person name="Glavina del Rio T."/>
            <person name="Dalin E."/>
            <person name="Tice H."/>
            <person name="Bruce D."/>
            <person name="Goodwin L."/>
            <person name="Pitluck S."/>
            <person name="Kyrpides N."/>
            <person name="Mavromatis K."/>
            <person name="Ivanova N."/>
            <person name="Mikhailova N."/>
            <person name="Foster B."/>
            <person name="Clum A."/>
            <person name="Brettin T."/>
            <person name="Detter J.C."/>
            <person name="Han C."/>
            <person name="Larimer F."/>
            <person name="Land M."/>
            <person name="Hauser L."/>
            <person name="Markowitz V."/>
            <person name="Cheng J.F."/>
            <person name="Hugenholtz P."/>
            <person name="Woyke T."/>
            <person name="Wu D."/>
            <person name="Gehrich-Schroeter G."/>
            <person name="Schneider S."/>
            <person name="Pukall S.R."/>
            <person name="Klenk H.P."/>
            <person name="Eisen J.A."/>
        </authorList>
    </citation>
    <scope>NUCLEOTIDE SEQUENCE [LARGE SCALE GENOMIC DNA]</scope>
    <source>
        <strain evidence="2">DSM 15894 / CECT 5975 / LMG 20990 / XIL07</strain>
    </source>
</reference>
<evidence type="ECO:0000313" key="1">
    <source>
        <dbReference type="EMBL" id="ACZ31355.1"/>
    </source>
</evidence>
<organism evidence="1 2">
    <name type="scientific">Xylanimonas cellulosilytica (strain DSM 15894 / JCM 12276 / CECT 5975 / KCTC 9989 / LMG 20990 / NBRC 107835 / XIL07)</name>
    <dbReference type="NCBI Taxonomy" id="446471"/>
    <lineage>
        <taxon>Bacteria</taxon>
        <taxon>Bacillati</taxon>
        <taxon>Actinomycetota</taxon>
        <taxon>Actinomycetes</taxon>
        <taxon>Micrococcales</taxon>
        <taxon>Promicromonosporaceae</taxon>
        <taxon>Xylanimonas</taxon>
    </lineage>
</organism>
<dbReference type="KEGG" id="xce:Xcel_2338"/>
<proteinExistence type="predicted"/>
<evidence type="ECO:0008006" key="3">
    <source>
        <dbReference type="Google" id="ProtNLM"/>
    </source>
</evidence>
<evidence type="ECO:0000313" key="2">
    <source>
        <dbReference type="Proteomes" id="UP000002255"/>
    </source>
</evidence>
<sequence length="101" mass="10786">MAVAAVLVLLTACSDDHAEFIERARASLDEGGNQNVSSMSDDDLADIGTAICLIATTEDPGLFQEAVDRAAIYHEQIGSQDDWDRLLVIAHETLCPEADPG</sequence>
<accession>D1BVN6</accession>